<reference evidence="2" key="2">
    <citation type="submission" date="2015-07" db="EMBL/GenBank/DDBJ databases">
        <authorList>
            <person name="Noorani M."/>
        </authorList>
    </citation>
    <scope>NUCLEOTIDE SEQUENCE</scope>
    <source>
        <strain evidence="2">Yugu1</strain>
    </source>
</reference>
<name>A0A368R5Q5_SETIT</name>
<proteinExistence type="predicted"/>
<sequence>MGPCFWTNGTIAIAGVAGSSKYNASITNETPFVPRHRACFVFLRNHSCPAITRFVFLRNHSCSVANPSFHSSPLQAPNPAPPSPSSCAPPSRVFSSSISPPYALPPRPSSISPPPLRRRCRPRHLAASFPIPILAALRLLRPAIYSRAVCRRRRGRPKAEAGHRHQDRLPQEPDPLHRALPPQDDVRIAQEKKLEELKRQQELQNQVALQRIVQQELQIEEL</sequence>
<feature type="compositionally biased region" description="Pro residues" evidence="1">
    <location>
        <begin position="102"/>
        <end position="115"/>
    </location>
</feature>
<evidence type="ECO:0000313" key="2">
    <source>
        <dbReference type="EMBL" id="RCV25536.1"/>
    </source>
</evidence>
<reference evidence="2" key="1">
    <citation type="journal article" date="2012" name="Nat. Biotechnol.">
        <title>Reference genome sequence of the model plant Setaria.</title>
        <authorList>
            <person name="Bennetzen J.L."/>
            <person name="Schmutz J."/>
            <person name="Wang H."/>
            <person name="Percifield R."/>
            <person name="Hawkins J."/>
            <person name="Pontaroli A.C."/>
            <person name="Estep M."/>
            <person name="Feng L."/>
            <person name="Vaughn J.N."/>
            <person name="Grimwood J."/>
            <person name="Jenkins J."/>
            <person name="Barry K."/>
            <person name="Lindquist E."/>
            <person name="Hellsten U."/>
            <person name="Deshpande S."/>
            <person name="Wang X."/>
            <person name="Wu X."/>
            <person name="Mitros T."/>
            <person name="Triplett J."/>
            <person name="Yang X."/>
            <person name="Ye C.Y."/>
            <person name="Mauro-Herrera M."/>
            <person name="Wang L."/>
            <person name="Li P."/>
            <person name="Sharma M."/>
            <person name="Sharma R."/>
            <person name="Ronald P.C."/>
            <person name="Panaud O."/>
            <person name="Kellogg E.A."/>
            <person name="Brutnell T.P."/>
            <person name="Doust A.N."/>
            <person name="Tuskan G.A."/>
            <person name="Rokhsar D."/>
            <person name="Devos K.M."/>
        </authorList>
    </citation>
    <scope>NUCLEOTIDE SEQUENCE [LARGE SCALE GENOMIC DNA]</scope>
    <source>
        <strain evidence="2">Yugu1</strain>
    </source>
</reference>
<dbReference type="EMBL" id="CM003532">
    <property type="protein sequence ID" value="RCV25536.1"/>
    <property type="molecule type" value="Genomic_DNA"/>
</dbReference>
<feature type="region of interest" description="Disordered" evidence="1">
    <location>
        <begin position="73"/>
        <end position="92"/>
    </location>
</feature>
<dbReference type="EMBL" id="CM003532">
    <property type="protein sequence ID" value="RCV25538.1"/>
    <property type="molecule type" value="Genomic_DNA"/>
</dbReference>
<organism evidence="2">
    <name type="scientific">Setaria italica</name>
    <name type="common">Foxtail millet</name>
    <name type="synonym">Panicum italicum</name>
    <dbReference type="NCBI Taxonomy" id="4555"/>
    <lineage>
        <taxon>Eukaryota</taxon>
        <taxon>Viridiplantae</taxon>
        <taxon>Streptophyta</taxon>
        <taxon>Embryophyta</taxon>
        <taxon>Tracheophyta</taxon>
        <taxon>Spermatophyta</taxon>
        <taxon>Magnoliopsida</taxon>
        <taxon>Liliopsida</taxon>
        <taxon>Poales</taxon>
        <taxon>Poaceae</taxon>
        <taxon>PACMAD clade</taxon>
        <taxon>Panicoideae</taxon>
        <taxon>Panicodae</taxon>
        <taxon>Paniceae</taxon>
        <taxon>Cenchrinae</taxon>
        <taxon>Setaria</taxon>
    </lineage>
</organism>
<evidence type="ECO:0000256" key="1">
    <source>
        <dbReference type="SAM" id="MobiDB-lite"/>
    </source>
</evidence>
<feature type="compositionally biased region" description="Basic and acidic residues" evidence="1">
    <location>
        <begin position="157"/>
        <end position="177"/>
    </location>
</feature>
<accession>A0A368R5Q5</accession>
<feature type="region of interest" description="Disordered" evidence="1">
    <location>
        <begin position="98"/>
        <end position="117"/>
    </location>
</feature>
<gene>
    <name evidence="2" type="ORF">SETIT_5G174700v2</name>
</gene>
<dbReference type="AlphaFoldDB" id="A0A368R5Q5"/>
<protein>
    <submittedName>
        <fullName evidence="2">Uncharacterized protein</fullName>
    </submittedName>
</protein>
<dbReference type="EMBL" id="CM003532">
    <property type="protein sequence ID" value="RCV25537.1"/>
    <property type="molecule type" value="Genomic_DNA"/>
</dbReference>
<feature type="region of interest" description="Disordered" evidence="1">
    <location>
        <begin position="152"/>
        <end position="182"/>
    </location>
</feature>